<dbReference type="Pfam" id="PF13520">
    <property type="entry name" value="AA_permease_2"/>
    <property type="match status" value="1"/>
</dbReference>
<keyword evidence="5 6" id="KW-0472">Membrane</keyword>
<feature type="transmembrane region" description="Helical" evidence="6">
    <location>
        <begin position="279"/>
        <end position="302"/>
    </location>
</feature>
<evidence type="ECO:0000256" key="2">
    <source>
        <dbReference type="ARBA" id="ARBA00022448"/>
    </source>
</evidence>
<dbReference type="PANTHER" id="PTHR43243:SF4">
    <property type="entry name" value="CATIONIC AMINO ACID TRANSPORTER 4"/>
    <property type="match status" value="1"/>
</dbReference>
<dbReference type="Proteomes" id="UP000193411">
    <property type="component" value="Unassembled WGS sequence"/>
</dbReference>
<dbReference type="AlphaFoldDB" id="A0A1Y2HCU7"/>
<accession>A0A1Y2HCU7</accession>
<keyword evidence="8" id="KW-1185">Reference proteome</keyword>
<evidence type="ECO:0000313" key="7">
    <source>
        <dbReference type="EMBL" id="ORZ32335.1"/>
    </source>
</evidence>
<feature type="transmembrane region" description="Helical" evidence="6">
    <location>
        <begin position="351"/>
        <end position="371"/>
    </location>
</feature>
<protein>
    <submittedName>
        <fullName evidence="7">Amino acid transporter</fullName>
    </submittedName>
</protein>
<keyword evidence="4 6" id="KW-1133">Transmembrane helix</keyword>
<comment type="caution">
    <text evidence="7">The sequence shown here is derived from an EMBL/GenBank/DDBJ whole genome shotgun (WGS) entry which is preliminary data.</text>
</comment>
<dbReference type="PIRSF" id="PIRSF006060">
    <property type="entry name" value="AA_transporter"/>
    <property type="match status" value="1"/>
</dbReference>
<dbReference type="Gene3D" id="1.20.1740.10">
    <property type="entry name" value="Amino acid/polyamine transporter I"/>
    <property type="match status" value="1"/>
</dbReference>
<name>A0A1Y2HCU7_9FUNG</name>
<sequence length="462" mass="48453">MVNLPPALKPLFAVKTYESLQAQAAASQMKRTLTAKDVTLIGIGEIIGAGIFVITGTAAAKFAGPAIVLSFVIAGITCAFAGLCYSEMAACVPIAGSAYTYAYSTCGELFGFTVGFDLMLEYLVGAATVAVGWSAYLCKFIESITGTPVSPTWTNGALSYTDEKGFYSDEKNGIANLPAIGVVMFCTLALCFGVKQSALINHVLCGTKLVVIFLFLFATVGYIQPANWSPFIPGPDADGTYGIQGVFRASTSVFFAYIGFDAVSTTAQEVKNPARDMPIGIMGSLGFCTVVYILVSGALTGISPYKLLNTAAPLSDAVIRLGMNWLATLVSIGAIAGLTSVILINKKYGTPLVQTMLSGSICAVMAGFLPIDVLGDLTSAGTLFAFALVSLSVGVLRFTRPDIERPFKVPLGPVIIPALGFIVHGVGHQHGRRHPVAVAALDGDWLVCVLWILGPPLCAAHW</sequence>
<dbReference type="PANTHER" id="PTHR43243">
    <property type="entry name" value="INNER MEMBRANE TRANSPORTER YGJI-RELATED"/>
    <property type="match status" value="1"/>
</dbReference>
<evidence type="ECO:0000256" key="3">
    <source>
        <dbReference type="ARBA" id="ARBA00022692"/>
    </source>
</evidence>
<dbReference type="InterPro" id="IPR002293">
    <property type="entry name" value="AA/rel_permease1"/>
</dbReference>
<feature type="transmembrane region" description="Helical" evidence="6">
    <location>
        <begin position="377"/>
        <end position="398"/>
    </location>
</feature>
<keyword evidence="3 6" id="KW-0812">Transmembrane</keyword>
<dbReference type="GO" id="GO:0015171">
    <property type="term" value="F:amino acid transmembrane transporter activity"/>
    <property type="evidence" value="ECO:0007669"/>
    <property type="project" value="TreeGrafter"/>
</dbReference>
<dbReference type="GO" id="GO:0005886">
    <property type="term" value="C:plasma membrane"/>
    <property type="evidence" value="ECO:0007669"/>
    <property type="project" value="TreeGrafter"/>
</dbReference>
<dbReference type="EMBL" id="MCFL01000048">
    <property type="protein sequence ID" value="ORZ32335.1"/>
    <property type="molecule type" value="Genomic_DNA"/>
</dbReference>
<organism evidence="7 8">
    <name type="scientific">Catenaria anguillulae PL171</name>
    <dbReference type="NCBI Taxonomy" id="765915"/>
    <lineage>
        <taxon>Eukaryota</taxon>
        <taxon>Fungi</taxon>
        <taxon>Fungi incertae sedis</taxon>
        <taxon>Blastocladiomycota</taxon>
        <taxon>Blastocladiomycetes</taxon>
        <taxon>Blastocladiales</taxon>
        <taxon>Catenariaceae</taxon>
        <taxon>Catenaria</taxon>
    </lineage>
</organism>
<reference evidence="7 8" key="1">
    <citation type="submission" date="2016-07" db="EMBL/GenBank/DDBJ databases">
        <title>Pervasive Adenine N6-methylation of Active Genes in Fungi.</title>
        <authorList>
            <consortium name="DOE Joint Genome Institute"/>
            <person name="Mondo S.J."/>
            <person name="Dannebaum R.O."/>
            <person name="Kuo R.C."/>
            <person name="Labutti K."/>
            <person name="Haridas S."/>
            <person name="Kuo A."/>
            <person name="Salamov A."/>
            <person name="Ahrendt S.R."/>
            <person name="Lipzen A."/>
            <person name="Sullivan W."/>
            <person name="Andreopoulos W.B."/>
            <person name="Clum A."/>
            <person name="Lindquist E."/>
            <person name="Daum C."/>
            <person name="Ramamoorthy G.K."/>
            <person name="Gryganskyi A."/>
            <person name="Culley D."/>
            <person name="Magnuson J.K."/>
            <person name="James T.Y."/>
            <person name="O'Malley M.A."/>
            <person name="Stajich J.E."/>
            <person name="Spatafora J.W."/>
            <person name="Visel A."/>
            <person name="Grigoriev I.V."/>
        </authorList>
    </citation>
    <scope>NUCLEOTIDE SEQUENCE [LARGE SCALE GENOMIC DNA]</scope>
    <source>
        <strain evidence="7 8">PL171</strain>
    </source>
</reference>
<feature type="transmembrane region" description="Helical" evidence="6">
    <location>
        <begin position="174"/>
        <end position="194"/>
    </location>
</feature>
<dbReference type="STRING" id="765915.A0A1Y2HCU7"/>
<keyword evidence="2" id="KW-0813">Transport</keyword>
<evidence type="ECO:0000256" key="4">
    <source>
        <dbReference type="ARBA" id="ARBA00022989"/>
    </source>
</evidence>
<dbReference type="OrthoDB" id="5982228at2759"/>
<evidence type="ECO:0000256" key="5">
    <source>
        <dbReference type="ARBA" id="ARBA00023136"/>
    </source>
</evidence>
<evidence type="ECO:0000256" key="1">
    <source>
        <dbReference type="ARBA" id="ARBA00004141"/>
    </source>
</evidence>
<evidence type="ECO:0000256" key="6">
    <source>
        <dbReference type="SAM" id="Phobius"/>
    </source>
</evidence>
<feature type="transmembrane region" description="Helical" evidence="6">
    <location>
        <begin position="245"/>
        <end position="267"/>
    </location>
</feature>
<proteinExistence type="predicted"/>
<evidence type="ECO:0000313" key="8">
    <source>
        <dbReference type="Proteomes" id="UP000193411"/>
    </source>
</evidence>
<gene>
    <name evidence="7" type="ORF">BCR44DRAFT_1515541</name>
</gene>
<feature type="transmembrane region" description="Helical" evidence="6">
    <location>
        <begin position="322"/>
        <end position="344"/>
    </location>
</feature>
<feature type="transmembrane region" description="Helical" evidence="6">
    <location>
        <begin position="38"/>
        <end position="60"/>
    </location>
</feature>
<comment type="subcellular location">
    <subcellularLocation>
        <location evidence="1">Membrane</location>
        <topology evidence="1">Multi-pass membrane protein</topology>
    </subcellularLocation>
</comment>
<feature type="transmembrane region" description="Helical" evidence="6">
    <location>
        <begin position="66"/>
        <end position="86"/>
    </location>
</feature>
<feature type="transmembrane region" description="Helical" evidence="6">
    <location>
        <begin position="206"/>
        <end position="225"/>
    </location>
</feature>